<dbReference type="InterPro" id="IPR004927">
    <property type="entry name" value="MerB"/>
</dbReference>
<dbReference type="InterPro" id="IPR053717">
    <property type="entry name" value="MerB_lyase_sf"/>
</dbReference>
<accession>A0A934NUX5</accession>
<comment type="caution">
    <text evidence="1">The sequence shown here is derived from an EMBL/GenBank/DDBJ whole genome shotgun (WGS) entry which is preliminary data.</text>
</comment>
<reference evidence="1" key="1">
    <citation type="submission" date="2020-12" db="EMBL/GenBank/DDBJ databases">
        <title>Antrihabitans popcorni sp. nov. and Antrihabitans auranticaus sp. nov., isolated from a larva cave.</title>
        <authorList>
            <person name="Lee S.D."/>
            <person name="Kim I.S."/>
        </authorList>
    </citation>
    <scope>NUCLEOTIDE SEQUENCE</scope>
    <source>
        <strain evidence="1">YC3-6</strain>
    </source>
</reference>
<dbReference type="Proteomes" id="UP000655868">
    <property type="component" value="Unassembled WGS sequence"/>
</dbReference>
<dbReference type="EMBL" id="JAEMNV010000009">
    <property type="protein sequence ID" value="MBJ8342043.1"/>
    <property type="molecule type" value="Genomic_DNA"/>
</dbReference>
<dbReference type="SUPFAM" id="SSF160387">
    <property type="entry name" value="NosL/MerB-like"/>
    <property type="match status" value="1"/>
</dbReference>
<keyword evidence="1" id="KW-0456">Lyase</keyword>
<dbReference type="RefSeq" id="WP_199707254.1">
    <property type="nucleotide sequence ID" value="NZ_JAEMNV010000009.1"/>
</dbReference>
<protein>
    <submittedName>
        <fullName evidence="1">Alkylmercury lyase family protein</fullName>
    </submittedName>
</protein>
<dbReference type="GO" id="GO:0018836">
    <property type="term" value="F:alkylmercury lyase activity"/>
    <property type="evidence" value="ECO:0007669"/>
    <property type="project" value="InterPro"/>
</dbReference>
<proteinExistence type="predicted"/>
<sequence>MAELSDTARAIRQRIMTQVRDDGTAPTIAELRHEFGLTADELSSNLHDLEAAICLARQDEEHAGSAVFQDEPLQTPQPALGEIVYARPFANFENHYPITVDGEQRWYAECAVEACAISGQFPGSEVVVESRCRQTGQPIRLVGRDGILLDYAPKTLRVHLGYPLRDMPTRVVGWCDYNSFFASEEAVEQWRQEHPEINGVTQSPEEMSRGITELLGKGRLDYNYQPDFPLLTLVSKMRRFGLLRPTRLGIPVPDPFWMPTPKMALDWKRQGHGNFFRVHLR</sequence>
<evidence type="ECO:0000313" key="2">
    <source>
        <dbReference type="Proteomes" id="UP000655868"/>
    </source>
</evidence>
<name>A0A934NUX5_9NOCA</name>
<dbReference type="Gene3D" id="3.30.450.410">
    <property type="match status" value="1"/>
</dbReference>
<organism evidence="1 2">
    <name type="scientific">Antrihabitans stalagmiti</name>
    <dbReference type="NCBI Taxonomy" id="2799499"/>
    <lineage>
        <taxon>Bacteria</taxon>
        <taxon>Bacillati</taxon>
        <taxon>Actinomycetota</taxon>
        <taxon>Actinomycetes</taxon>
        <taxon>Mycobacteriales</taxon>
        <taxon>Nocardiaceae</taxon>
        <taxon>Antrihabitans</taxon>
    </lineage>
</organism>
<keyword evidence="2" id="KW-1185">Reference proteome</keyword>
<dbReference type="AlphaFoldDB" id="A0A934NUX5"/>
<dbReference type="Pfam" id="PF03243">
    <property type="entry name" value="MerB"/>
    <property type="match status" value="1"/>
</dbReference>
<gene>
    <name evidence="1" type="ORF">JGU71_24445</name>
</gene>
<evidence type="ECO:0000313" key="1">
    <source>
        <dbReference type="EMBL" id="MBJ8342043.1"/>
    </source>
</evidence>